<gene>
    <name evidence="13" type="ORF">DSM107010_34460</name>
</gene>
<dbReference type="EMBL" id="RSCK01000028">
    <property type="protein sequence ID" value="RUT11305.1"/>
    <property type="molecule type" value="Genomic_DNA"/>
</dbReference>
<feature type="transmembrane region" description="Helical" evidence="10">
    <location>
        <begin position="319"/>
        <end position="339"/>
    </location>
</feature>
<evidence type="ECO:0000256" key="2">
    <source>
        <dbReference type="ARBA" id="ARBA00005551"/>
    </source>
</evidence>
<comment type="subcellular location">
    <subcellularLocation>
        <location evidence="1">Membrane</location>
        <topology evidence="1">Multi-pass membrane protein</topology>
    </subcellularLocation>
</comment>
<dbReference type="InterPro" id="IPR006015">
    <property type="entry name" value="Universal_stress_UspA"/>
</dbReference>
<dbReference type="RefSeq" id="WP_199755600.1">
    <property type="nucleotide sequence ID" value="NZ_JAVKZF010000001.1"/>
</dbReference>
<evidence type="ECO:0000313" key="14">
    <source>
        <dbReference type="Proteomes" id="UP000282574"/>
    </source>
</evidence>
<feature type="transmembrane region" description="Helical" evidence="10">
    <location>
        <begin position="234"/>
        <end position="254"/>
    </location>
</feature>
<evidence type="ECO:0000256" key="7">
    <source>
        <dbReference type="ARBA" id="ARBA00022989"/>
    </source>
</evidence>
<keyword evidence="8" id="KW-0406">Ion transport</keyword>
<feature type="transmembrane region" description="Helical" evidence="10">
    <location>
        <begin position="260"/>
        <end position="277"/>
    </location>
</feature>
<evidence type="ECO:0000256" key="4">
    <source>
        <dbReference type="ARBA" id="ARBA00022448"/>
    </source>
</evidence>
<evidence type="ECO:0000256" key="6">
    <source>
        <dbReference type="ARBA" id="ARBA00022692"/>
    </source>
</evidence>
<feature type="transmembrane region" description="Helical" evidence="10">
    <location>
        <begin position="56"/>
        <end position="75"/>
    </location>
</feature>
<comment type="similarity">
    <text evidence="3">Belongs to the universal stress protein A family.</text>
</comment>
<dbReference type="Pfam" id="PF00999">
    <property type="entry name" value="Na_H_Exchanger"/>
    <property type="match status" value="1"/>
</dbReference>
<evidence type="ECO:0000256" key="5">
    <source>
        <dbReference type="ARBA" id="ARBA00022449"/>
    </source>
</evidence>
<evidence type="ECO:0000256" key="1">
    <source>
        <dbReference type="ARBA" id="ARBA00004141"/>
    </source>
</evidence>
<comment type="caution">
    <text evidence="13">The sequence shown here is derived from an EMBL/GenBank/DDBJ whole genome shotgun (WGS) entry which is preliminary data.</text>
</comment>
<dbReference type="Pfam" id="PF00582">
    <property type="entry name" value="Usp"/>
    <property type="match status" value="1"/>
</dbReference>
<accession>A0AB37UIU8</accession>
<comment type="similarity">
    <text evidence="2">Belongs to the monovalent cation:proton antiporter 2 (CPA2) transporter (TC 2.A.37) family.</text>
</comment>
<proteinExistence type="inferred from homology"/>
<protein>
    <submittedName>
        <fullName evidence="13">Sodium:proton antiporter</fullName>
    </submittedName>
</protein>
<evidence type="ECO:0000259" key="11">
    <source>
        <dbReference type="Pfam" id="PF00582"/>
    </source>
</evidence>
<evidence type="ECO:0000256" key="10">
    <source>
        <dbReference type="SAM" id="Phobius"/>
    </source>
</evidence>
<reference evidence="13 14" key="1">
    <citation type="journal article" date="2019" name="Genome Biol. Evol.">
        <title>Day and night: Metabolic profiles and evolutionary relationships of six axenic non-marine cyanobacteria.</title>
        <authorList>
            <person name="Will S.E."/>
            <person name="Henke P."/>
            <person name="Boedeker C."/>
            <person name="Huang S."/>
            <person name="Brinkmann H."/>
            <person name="Rohde M."/>
            <person name="Jarek M."/>
            <person name="Friedl T."/>
            <person name="Seufert S."/>
            <person name="Schumacher M."/>
            <person name="Overmann J."/>
            <person name="Neumann-Schaal M."/>
            <person name="Petersen J."/>
        </authorList>
    </citation>
    <scope>NUCLEOTIDE SEQUENCE [LARGE SCALE GENOMIC DNA]</scope>
    <source>
        <strain evidence="13 14">SAG 39.79</strain>
    </source>
</reference>
<dbReference type="AlphaFoldDB" id="A0AB37UIU8"/>
<feature type="transmembrane region" description="Helical" evidence="10">
    <location>
        <begin position="381"/>
        <end position="400"/>
    </location>
</feature>
<feature type="domain" description="UspA" evidence="11">
    <location>
        <begin position="435"/>
        <end position="563"/>
    </location>
</feature>
<keyword evidence="4" id="KW-0813">Transport</keyword>
<dbReference type="Proteomes" id="UP000282574">
    <property type="component" value="Unassembled WGS sequence"/>
</dbReference>
<dbReference type="Gene3D" id="3.40.50.12370">
    <property type="match status" value="1"/>
</dbReference>
<evidence type="ECO:0000256" key="8">
    <source>
        <dbReference type="ARBA" id="ARBA00023065"/>
    </source>
</evidence>
<dbReference type="CDD" id="cd00293">
    <property type="entry name" value="USP-like"/>
    <property type="match status" value="1"/>
</dbReference>
<feature type="transmembrane region" description="Helical" evidence="10">
    <location>
        <begin position="138"/>
        <end position="159"/>
    </location>
</feature>
<feature type="transmembrane region" description="Helical" evidence="10">
    <location>
        <begin position="289"/>
        <end position="307"/>
    </location>
</feature>
<feature type="transmembrane region" description="Helical" evidence="10">
    <location>
        <begin position="351"/>
        <end position="375"/>
    </location>
</feature>
<keyword evidence="7 10" id="KW-1133">Transmembrane helix</keyword>
<evidence type="ECO:0000259" key="12">
    <source>
        <dbReference type="Pfam" id="PF00999"/>
    </source>
</evidence>
<dbReference type="Gene3D" id="1.20.1530.20">
    <property type="match status" value="1"/>
</dbReference>
<evidence type="ECO:0000256" key="9">
    <source>
        <dbReference type="ARBA" id="ARBA00023136"/>
    </source>
</evidence>
<keyword evidence="9 10" id="KW-0472">Membrane</keyword>
<dbReference type="InterPro" id="IPR006016">
    <property type="entry name" value="UspA"/>
</dbReference>
<feature type="transmembrane region" description="Helical" evidence="10">
    <location>
        <begin position="171"/>
        <end position="195"/>
    </location>
</feature>
<keyword evidence="6 10" id="KW-0812">Transmembrane</keyword>
<dbReference type="PANTHER" id="PTHR43562:SF4">
    <property type="entry name" value="NA(+)_H(+) ANTIPORTER NHAS5"/>
    <property type="match status" value="1"/>
</dbReference>
<dbReference type="InterPro" id="IPR038770">
    <property type="entry name" value="Na+/solute_symporter_sf"/>
</dbReference>
<sequence length="696" mass="74717">MTNFWQQLQMWGDRAREFLTPSVFAGPITDPVPVFLTIMAIMLVAPLLFERVRLPGIVGLILAGVVVGPYGIGVLERDSTIILLGTVGLLFLMFMAGLETSLDDLKYNADKAVIFGIATFIVPMALGTVAMLAIGYGFLAAILVASCFASHTLLALPVATKLGIMRTQAVTATLGATLITNVLALLVLAVVVQAHQGSLSLGFWLFLIPALTIYTFATLWGVPKIGRWFFRRFGHDEGAEFTFVVATLFVVSYAAELIDIEPIVGAFLAGIAITQLIPQLSPLMNRIQFIGNTLFVPFFLISVGMLINPRLLVSDPRSLLVAGVMIVVALVAKFVPAWGSGKLFGFQSSGIMVMFGLSVAQAASTLAAITVAFQIQLVDQATVNGTVAMILVTCIASPWVTSRWGQGVKVEAANPTGKGRTKQVQQGFAAAQNLRVLVPVANPSTEDNLLHLALILTKKTAGTLLPLHILPDKQGTIAPEAKIQQSQLLATAETIAHAAVTAVEPIGRIDDSVDKGILRSALERDANLIVCGWKGFSTYRENFFGSAIDNVIRRATVPVLIARFAQPIENTHRVFLAIADIEKSASTFGQTVSLAKSLADELKASLQLLQVTASPRKRTSFNPEELGLSPDTQIQQVRGNFIGRVSKMLQQDDLLILTAGTHPDIRGLPALGVAPEAIARSHPEVSIIVIHFPQRI</sequence>
<feature type="transmembrane region" description="Helical" evidence="10">
    <location>
        <begin position="112"/>
        <end position="132"/>
    </location>
</feature>
<evidence type="ECO:0000313" key="13">
    <source>
        <dbReference type="EMBL" id="RUT11305.1"/>
    </source>
</evidence>
<dbReference type="PRINTS" id="PR01438">
    <property type="entry name" value="UNVRSLSTRESS"/>
</dbReference>
<feature type="transmembrane region" description="Helical" evidence="10">
    <location>
        <begin position="201"/>
        <end position="222"/>
    </location>
</feature>
<keyword evidence="5" id="KW-0050">Antiport</keyword>
<feature type="domain" description="Cation/H+ exchanger transmembrane" evidence="12">
    <location>
        <begin position="40"/>
        <end position="400"/>
    </location>
</feature>
<dbReference type="GO" id="GO:0015297">
    <property type="term" value="F:antiporter activity"/>
    <property type="evidence" value="ECO:0007669"/>
    <property type="project" value="UniProtKB-KW"/>
</dbReference>
<dbReference type="GO" id="GO:1902600">
    <property type="term" value="P:proton transmembrane transport"/>
    <property type="evidence" value="ECO:0007669"/>
    <property type="project" value="InterPro"/>
</dbReference>
<dbReference type="PANTHER" id="PTHR43562">
    <property type="entry name" value="NAPA-TYPE SODIUM/HYDROGEN ANTIPORTER"/>
    <property type="match status" value="1"/>
</dbReference>
<dbReference type="SUPFAM" id="SSF52402">
    <property type="entry name" value="Adenine nucleotide alpha hydrolases-like"/>
    <property type="match status" value="1"/>
</dbReference>
<dbReference type="GO" id="GO:0016020">
    <property type="term" value="C:membrane"/>
    <property type="evidence" value="ECO:0007669"/>
    <property type="project" value="UniProtKB-SubCell"/>
</dbReference>
<feature type="transmembrane region" description="Helical" evidence="10">
    <location>
        <begin position="81"/>
        <end position="100"/>
    </location>
</feature>
<organism evidence="13 14">
    <name type="scientific">Chroococcidiopsis cubana SAG 39.79</name>
    <dbReference type="NCBI Taxonomy" id="388085"/>
    <lineage>
        <taxon>Bacteria</taxon>
        <taxon>Bacillati</taxon>
        <taxon>Cyanobacteriota</taxon>
        <taxon>Cyanophyceae</taxon>
        <taxon>Chroococcidiopsidales</taxon>
        <taxon>Chroococcidiopsidaceae</taxon>
        <taxon>Chroococcidiopsis</taxon>
    </lineage>
</organism>
<feature type="transmembrane region" description="Helical" evidence="10">
    <location>
        <begin position="32"/>
        <end position="49"/>
    </location>
</feature>
<keyword evidence="14" id="KW-1185">Reference proteome</keyword>
<evidence type="ECO:0000256" key="3">
    <source>
        <dbReference type="ARBA" id="ARBA00008791"/>
    </source>
</evidence>
<name>A0AB37UIU8_9CYAN</name>
<dbReference type="InterPro" id="IPR006153">
    <property type="entry name" value="Cation/H_exchanger_TM"/>
</dbReference>